<evidence type="ECO:0000313" key="4">
    <source>
        <dbReference type="Proteomes" id="UP000036834"/>
    </source>
</evidence>
<dbReference type="Proteomes" id="UP000319578">
    <property type="component" value="Unassembled WGS sequence"/>
</dbReference>
<name>A0A0K9YVP1_9BACL</name>
<reference evidence="2 5" key="3">
    <citation type="submission" date="2019-06" db="EMBL/GenBank/DDBJ databases">
        <title>Whole genome shotgun sequence of Brevibacillus reuszeri NBRC 15719.</title>
        <authorList>
            <person name="Hosoyama A."/>
            <person name="Uohara A."/>
            <person name="Ohji S."/>
            <person name="Ichikawa N."/>
        </authorList>
    </citation>
    <scope>NUCLEOTIDE SEQUENCE [LARGE SCALE GENOMIC DNA]</scope>
    <source>
        <strain evidence="2 5">NBRC 15719</strain>
    </source>
</reference>
<accession>A0A0K9YVP1</accession>
<gene>
    <name evidence="3" type="ORF">ADS79_10315</name>
    <name evidence="2" type="ORF">BRE01_65590</name>
</gene>
<evidence type="ECO:0000256" key="1">
    <source>
        <dbReference type="SAM" id="SignalP"/>
    </source>
</evidence>
<reference evidence="3" key="2">
    <citation type="submission" date="2015-07" db="EMBL/GenBank/DDBJ databases">
        <title>MeaNS - Measles Nucleotide Surveillance Program.</title>
        <authorList>
            <person name="Tran T."/>
            <person name="Druce J."/>
        </authorList>
    </citation>
    <scope>NUCLEOTIDE SEQUENCE</scope>
    <source>
        <strain evidence="3">DSM 9887</strain>
    </source>
</reference>
<proteinExistence type="predicted"/>
<dbReference type="AlphaFoldDB" id="A0A0K9YVP1"/>
<evidence type="ECO:0000313" key="3">
    <source>
        <dbReference type="EMBL" id="KNB72285.1"/>
    </source>
</evidence>
<dbReference type="RefSeq" id="WP_049738334.1">
    <property type="nucleotide sequence ID" value="NZ_BJON01000036.1"/>
</dbReference>
<feature type="signal peptide" evidence="1">
    <location>
        <begin position="1"/>
        <end position="30"/>
    </location>
</feature>
<comment type="caution">
    <text evidence="3">The sequence shown here is derived from an EMBL/GenBank/DDBJ whole genome shotgun (WGS) entry which is preliminary data.</text>
</comment>
<evidence type="ECO:0000313" key="5">
    <source>
        <dbReference type="Proteomes" id="UP000319578"/>
    </source>
</evidence>
<dbReference type="Proteomes" id="UP000036834">
    <property type="component" value="Unassembled WGS sequence"/>
</dbReference>
<dbReference type="EMBL" id="BJON01000036">
    <property type="protein sequence ID" value="GED72857.1"/>
    <property type="molecule type" value="Genomic_DNA"/>
</dbReference>
<feature type="chain" id="PRO_5005533868" evidence="1">
    <location>
        <begin position="31"/>
        <end position="129"/>
    </location>
</feature>
<dbReference type="EMBL" id="LGIQ01000007">
    <property type="protein sequence ID" value="KNB72285.1"/>
    <property type="molecule type" value="Genomic_DNA"/>
</dbReference>
<sequence>MRFQPAYLKLHSLVCIVLLLAYMTPSLARAEAKIDKETDPEVLTLEKAIEYAINADTQVAISLLFSENTEYLYQIAKWSYKEFPDDIESFDMEVAKSELKNDREQSVEFSYLQQKRVGGCCCSKNNKLV</sequence>
<dbReference type="STRING" id="54915.ADS79_10315"/>
<organism evidence="3 4">
    <name type="scientific">Brevibacillus reuszeri</name>
    <dbReference type="NCBI Taxonomy" id="54915"/>
    <lineage>
        <taxon>Bacteria</taxon>
        <taxon>Bacillati</taxon>
        <taxon>Bacillota</taxon>
        <taxon>Bacilli</taxon>
        <taxon>Bacillales</taxon>
        <taxon>Paenibacillaceae</taxon>
        <taxon>Brevibacillus</taxon>
    </lineage>
</organism>
<protein>
    <submittedName>
        <fullName evidence="3">Uncharacterized protein</fullName>
    </submittedName>
</protein>
<evidence type="ECO:0000313" key="2">
    <source>
        <dbReference type="EMBL" id="GED72857.1"/>
    </source>
</evidence>
<keyword evidence="1" id="KW-0732">Signal</keyword>
<dbReference type="PATRIC" id="fig|54915.3.peg.994"/>
<reference evidence="4" key="1">
    <citation type="submission" date="2015-07" db="EMBL/GenBank/DDBJ databases">
        <title>Genome sequencing project for genomic taxonomy and phylogenomics of Bacillus-like bacteria.</title>
        <authorList>
            <person name="Liu B."/>
            <person name="Wang J."/>
            <person name="Zhu Y."/>
            <person name="Liu G."/>
            <person name="Chen Q."/>
            <person name="Chen Z."/>
            <person name="Lan J."/>
            <person name="Che J."/>
            <person name="Ge C."/>
            <person name="Shi H."/>
            <person name="Pan Z."/>
            <person name="Liu X."/>
        </authorList>
    </citation>
    <scope>NUCLEOTIDE SEQUENCE [LARGE SCALE GENOMIC DNA]</scope>
    <source>
        <strain evidence="4">DSM 9887</strain>
    </source>
</reference>
<keyword evidence="5" id="KW-1185">Reference proteome</keyword>